<dbReference type="OrthoDB" id="9952784at2"/>
<accession>A0A0D8BPT0</accession>
<evidence type="ECO:0000313" key="3">
    <source>
        <dbReference type="Proteomes" id="UP000032522"/>
    </source>
</evidence>
<organism evidence="2 3">
    <name type="scientific">Geobacillus kaustophilus</name>
    <dbReference type="NCBI Taxonomy" id="1462"/>
    <lineage>
        <taxon>Bacteria</taxon>
        <taxon>Bacillati</taxon>
        <taxon>Bacillota</taxon>
        <taxon>Bacilli</taxon>
        <taxon>Bacillales</taxon>
        <taxon>Anoxybacillaceae</taxon>
        <taxon>Geobacillus</taxon>
        <taxon>Geobacillus thermoleovorans group</taxon>
    </lineage>
</organism>
<keyword evidence="1" id="KW-0732">Signal</keyword>
<feature type="signal peptide" evidence="1">
    <location>
        <begin position="1"/>
        <end position="24"/>
    </location>
</feature>
<evidence type="ECO:0000256" key="1">
    <source>
        <dbReference type="SAM" id="SignalP"/>
    </source>
</evidence>
<reference evidence="2 3" key="1">
    <citation type="submission" date="2015-01" db="EMBL/GenBank/DDBJ databases">
        <authorList>
            <person name="Filippidou S."/>
            <person name="Jeanneret N."/>
            <person name="Russel-Delif L."/>
            <person name="Junier T."/>
            <person name="Wunderlin T."/>
            <person name="Molina V."/>
            <person name="Johnson S.L."/>
            <person name="Davenport K.W."/>
            <person name="Chain P.S."/>
            <person name="Dorador C."/>
            <person name="Junier P."/>
        </authorList>
    </citation>
    <scope>NUCLEOTIDE SEQUENCE [LARGE SCALE GENOMIC DNA]</scope>
    <source>
        <strain evidence="2 3">Et7/4</strain>
    </source>
</reference>
<dbReference type="RefSeq" id="WP_044730627.1">
    <property type="nucleotide sequence ID" value="NZ_JYBP01000003.1"/>
</dbReference>
<name>A0A0D8BPT0_GEOKU</name>
<dbReference type="EMBL" id="JYBP01000003">
    <property type="protein sequence ID" value="KJE26014.1"/>
    <property type="molecule type" value="Genomic_DNA"/>
</dbReference>
<comment type="caution">
    <text evidence="2">The sequence shown here is derived from an EMBL/GenBank/DDBJ whole genome shotgun (WGS) entry which is preliminary data.</text>
</comment>
<proteinExistence type="predicted"/>
<sequence length="129" mass="14085">MFRKILSFSFLAVVLFSSVLTAFAASGTYESTYSLTGGLNSRTFDASATPKFVVATYPSKGLKGTTMTLYLKKQGFFGDSDIDSGTVSSTEVDSVTLYKSGSGSGKYYIRFRNFTGILFEGKVKIDYSW</sequence>
<dbReference type="AlphaFoldDB" id="A0A0D8BPT0"/>
<evidence type="ECO:0000313" key="2">
    <source>
        <dbReference type="EMBL" id="KJE26014.1"/>
    </source>
</evidence>
<dbReference type="PATRIC" id="fig|1462.6.peg.406"/>
<protein>
    <submittedName>
        <fullName evidence="2">Uncharacterized protein</fullName>
    </submittedName>
</protein>
<gene>
    <name evidence="2" type="ORF">LG52_294</name>
</gene>
<feature type="chain" id="PRO_5002327029" evidence="1">
    <location>
        <begin position="25"/>
        <end position="129"/>
    </location>
</feature>
<dbReference type="Proteomes" id="UP000032522">
    <property type="component" value="Unassembled WGS sequence"/>
</dbReference>